<feature type="transmembrane region" description="Helical" evidence="1">
    <location>
        <begin position="89"/>
        <end position="110"/>
    </location>
</feature>
<evidence type="ECO:0000313" key="4">
    <source>
        <dbReference type="Proteomes" id="UP000076532"/>
    </source>
</evidence>
<protein>
    <recommendedName>
        <fullName evidence="2">DUF6533 domain-containing protein</fullName>
    </recommendedName>
</protein>
<dbReference type="OrthoDB" id="3193253at2759"/>
<gene>
    <name evidence="3" type="ORF">FIBSPDRAFT_195126</name>
</gene>
<dbReference type="AlphaFoldDB" id="A0A166SLU8"/>
<feature type="transmembrane region" description="Helical" evidence="1">
    <location>
        <begin position="122"/>
        <end position="143"/>
    </location>
</feature>
<reference evidence="3 4" key="1">
    <citation type="journal article" date="2016" name="Mol. Biol. Evol.">
        <title>Comparative Genomics of Early-Diverging Mushroom-Forming Fungi Provides Insights into the Origins of Lignocellulose Decay Capabilities.</title>
        <authorList>
            <person name="Nagy L.G."/>
            <person name="Riley R."/>
            <person name="Tritt A."/>
            <person name="Adam C."/>
            <person name="Daum C."/>
            <person name="Floudas D."/>
            <person name="Sun H."/>
            <person name="Yadav J.S."/>
            <person name="Pangilinan J."/>
            <person name="Larsson K.H."/>
            <person name="Matsuura K."/>
            <person name="Barry K."/>
            <person name="Labutti K."/>
            <person name="Kuo R."/>
            <person name="Ohm R.A."/>
            <person name="Bhattacharya S.S."/>
            <person name="Shirouzu T."/>
            <person name="Yoshinaga Y."/>
            <person name="Martin F.M."/>
            <person name="Grigoriev I.V."/>
            <person name="Hibbett D.S."/>
        </authorList>
    </citation>
    <scope>NUCLEOTIDE SEQUENCE [LARGE SCALE GENOMIC DNA]</scope>
    <source>
        <strain evidence="3 4">CBS 109695</strain>
    </source>
</reference>
<keyword evidence="1" id="KW-1133">Transmembrane helix</keyword>
<feature type="transmembrane region" description="Helical" evidence="1">
    <location>
        <begin position="222"/>
        <end position="243"/>
    </location>
</feature>
<evidence type="ECO:0000259" key="2">
    <source>
        <dbReference type="Pfam" id="PF20151"/>
    </source>
</evidence>
<keyword evidence="1" id="KW-0472">Membrane</keyword>
<feature type="transmembrane region" description="Helical" evidence="1">
    <location>
        <begin position="255"/>
        <end position="276"/>
    </location>
</feature>
<dbReference type="Proteomes" id="UP000076532">
    <property type="component" value="Unassembled WGS sequence"/>
</dbReference>
<keyword evidence="1" id="KW-0812">Transmembrane</keyword>
<dbReference type="Pfam" id="PF20151">
    <property type="entry name" value="DUF6533"/>
    <property type="match status" value="1"/>
</dbReference>
<proteinExistence type="predicted"/>
<dbReference type="InterPro" id="IPR045340">
    <property type="entry name" value="DUF6533"/>
</dbReference>
<accession>A0A166SLU8</accession>
<evidence type="ECO:0000313" key="3">
    <source>
        <dbReference type="EMBL" id="KZP29605.1"/>
    </source>
</evidence>
<keyword evidence="4" id="KW-1185">Reference proteome</keyword>
<feature type="domain" description="DUF6533" evidence="2">
    <location>
        <begin position="25"/>
        <end position="66"/>
    </location>
</feature>
<dbReference type="EMBL" id="KV417498">
    <property type="protein sequence ID" value="KZP29605.1"/>
    <property type="molecule type" value="Genomic_DNA"/>
</dbReference>
<feature type="transmembrane region" description="Helical" evidence="1">
    <location>
        <begin position="163"/>
        <end position="187"/>
    </location>
</feature>
<name>A0A166SLU8_9AGAM</name>
<evidence type="ECO:0000256" key="1">
    <source>
        <dbReference type="SAM" id="Phobius"/>
    </source>
</evidence>
<sequence length="308" mass="34217">MSSTPLDYLPPDVEAELVYAQNYAYLAMASFAVYAYDWLLSIPGEVEICSEHGFGWSMAVYFLSRISEFVHGFLLIWTCLVNQNSCDGFWSAIGTAIAITIGSTSFLFLLRVRAVYLGSRNVTAVFGVLWLITMGLVILAAVTTHLGHAPGTELCGVITDTKYLPLPSISSFVNDTLIFMAIAYRLAANASIEHTWRSWIPDMLQSKGLFRMSRSLMQSGQLYYAAIILFFFLNLIYMASPLVPEIQKYTLVNTYVTFTNIMACRVFRGVALGMLVDSNTFMGSIRISASTTPSYPPPAAYNPTHLRE</sequence>
<organism evidence="3 4">
    <name type="scientific">Athelia psychrophila</name>
    <dbReference type="NCBI Taxonomy" id="1759441"/>
    <lineage>
        <taxon>Eukaryota</taxon>
        <taxon>Fungi</taxon>
        <taxon>Dikarya</taxon>
        <taxon>Basidiomycota</taxon>
        <taxon>Agaricomycotina</taxon>
        <taxon>Agaricomycetes</taxon>
        <taxon>Agaricomycetidae</taxon>
        <taxon>Atheliales</taxon>
        <taxon>Atheliaceae</taxon>
        <taxon>Athelia</taxon>
    </lineage>
</organism>